<keyword evidence="4" id="KW-1185">Reference proteome</keyword>
<evidence type="ECO:0000256" key="1">
    <source>
        <dbReference type="SAM" id="Phobius"/>
    </source>
</evidence>
<sequence>METFLKTLTNQTIAEMALKNKGHTVGFDYLRIGLATGVVLQHCAVESNPASNTWTFGNTYVWYFILPAFFALSGYLVLGSLFRNSIMQFAALRILRIVPALAVEVFLSATLLGAIYTSLPLSEYFTHIDFYKYFLNIIGEIHFTLPGVFKGGFVNAQLWTIPYELKCYIFLIGIALVTLKFPYLQRHFSVAMLLFAILLTARELFRFQPDGGELHVNGRSLELAFLWACSIYLYKDKLPYSRALTVIMFVLGVILLEIYETRYLAIIPISYATVCFGLLKLPKIPFGDLSYGIFLFHYPIMQTLHIEMGVNNTLLLMALTIPFSALFAMGSWTFVEKPILDRKNQILAFIADFELQVKSALARNPKG</sequence>
<dbReference type="PANTHER" id="PTHR23028">
    <property type="entry name" value="ACETYLTRANSFERASE"/>
    <property type="match status" value="1"/>
</dbReference>
<dbReference type="GO" id="GO:0016787">
    <property type="term" value="F:hydrolase activity"/>
    <property type="evidence" value="ECO:0007669"/>
    <property type="project" value="UniProtKB-KW"/>
</dbReference>
<reference evidence="3 4" key="1">
    <citation type="submission" date="2016-10" db="EMBL/GenBank/DDBJ databases">
        <authorList>
            <person name="de Groot N.N."/>
        </authorList>
    </citation>
    <scope>NUCLEOTIDE SEQUENCE [LARGE SCALE GENOMIC DNA]</scope>
    <source>
        <strain evidence="3 4">CGMCC 1.10959</strain>
    </source>
</reference>
<name>A0A1I7DL61_9RHOB</name>
<organism evidence="3 4">
    <name type="scientific">Sedimentitalea nanhaiensis</name>
    <dbReference type="NCBI Taxonomy" id="999627"/>
    <lineage>
        <taxon>Bacteria</taxon>
        <taxon>Pseudomonadati</taxon>
        <taxon>Pseudomonadota</taxon>
        <taxon>Alphaproteobacteria</taxon>
        <taxon>Rhodobacterales</taxon>
        <taxon>Paracoccaceae</taxon>
        <taxon>Sedimentitalea</taxon>
    </lineage>
</organism>
<dbReference type="OrthoDB" id="9767863at2"/>
<keyword evidence="1" id="KW-0812">Transmembrane</keyword>
<dbReference type="Pfam" id="PF01757">
    <property type="entry name" value="Acyl_transf_3"/>
    <property type="match status" value="1"/>
</dbReference>
<dbReference type="GO" id="GO:0000271">
    <property type="term" value="P:polysaccharide biosynthetic process"/>
    <property type="evidence" value="ECO:0007669"/>
    <property type="project" value="TreeGrafter"/>
</dbReference>
<feature type="transmembrane region" description="Helical" evidence="1">
    <location>
        <begin position="161"/>
        <end position="181"/>
    </location>
</feature>
<gene>
    <name evidence="3" type="ORF">SAMN05216236_1309</name>
</gene>
<keyword evidence="3" id="KW-0808">Transferase</keyword>
<dbReference type="Proteomes" id="UP000182466">
    <property type="component" value="Unassembled WGS sequence"/>
</dbReference>
<feature type="transmembrane region" description="Helical" evidence="1">
    <location>
        <begin position="314"/>
        <end position="335"/>
    </location>
</feature>
<dbReference type="AlphaFoldDB" id="A0A1I7DL61"/>
<feature type="domain" description="Acyltransferase 3" evidence="2">
    <location>
        <begin position="26"/>
        <end position="327"/>
    </location>
</feature>
<keyword evidence="3" id="KW-0012">Acyltransferase</keyword>
<evidence type="ECO:0000313" key="3">
    <source>
        <dbReference type="EMBL" id="SFU12421.1"/>
    </source>
</evidence>
<keyword evidence="3" id="KW-0378">Hydrolase</keyword>
<evidence type="ECO:0000313" key="4">
    <source>
        <dbReference type="Proteomes" id="UP000182466"/>
    </source>
</evidence>
<dbReference type="InterPro" id="IPR002656">
    <property type="entry name" value="Acyl_transf_3_dom"/>
</dbReference>
<feature type="transmembrane region" description="Helical" evidence="1">
    <location>
        <begin position="187"/>
        <end position="205"/>
    </location>
</feature>
<dbReference type="PANTHER" id="PTHR23028:SF53">
    <property type="entry name" value="ACYL_TRANSF_3 DOMAIN-CONTAINING PROTEIN"/>
    <property type="match status" value="1"/>
</dbReference>
<feature type="transmembrane region" description="Helical" evidence="1">
    <location>
        <begin position="240"/>
        <end position="256"/>
    </location>
</feature>
<feature type="transmembrane region" description="Helical" evidence="1">
    <location>
        <begin position="94"/>
        <end position="118"/>
    </location>
</feature>
<dbReference type="InterPro" id="IPR050879">
    <property type="entry name" value="Acyltransferase_3"/>
</dbReference>
<feature type="transmembrane region" description="Helical" evidence="1">
    <location>
        <begin position="60"/>
        <end position="82"/>
    </location>
</feature>
<proteinExistence type="predicted"/>
<dbReference type="GO" id="GO:0016020">
    <property type="term" value="C:membrane"/>
    <property type="evidence" value="ECO:0007669"/>
    <property type="project" value="TreeGrafter"/>
</dbReference>
<dbReference type="STRING" id="999627.SAMN05216236_1309"/>
<accession>A0A1I7DL61</accession>
<dbReference type="EMBL" id="FPAW01000030">
    <property type="protein sequence ID" value="SFU12421.1"/>
    <property type="molecule type" value="Genomic_DNA"/>
</dbReference>
<feature type="transmembrane region" description="Helical" evidence="1">
    <location>
        <begin position="263"/>
        <end position="281"/>
    </location>
</feature>
<keyword evidence="1" id="KW-0472">Membrane</keyword>
<dbReference type="GO" id="GO:0016747">
    <property type="term" value="F:acyltransferase activity, transferring groups other than amino-acyl groups"/>
    <property type="evidence" value="ECO:0007669"/>
    <property type="project" value="InterPro"/>
</dbReference>
<protein>
    <submittedName>
        <fullName evidence="3">Peptidoglycan/LPS O-acetylase OafA/YrhL, contains acyltransferase and SGNH-hydrolase domains</fullName>
    </submittedName>
</protein>
<keyword evidence="1" id="KW-1133">Transmembrane helix</keyword>
<evidence type="ECO:0000259" key="2">
    <source>
        <dbReference type="Pfam" id="PF01757"/>
    </source>
</evidence>